<keyword evidence="6" id="KW-1185">Reference proteome</keyword>
<evidence type="ECO:0000313" key="6">
    <source>
        <dbReference type="Proteomes" id="UP000552683"/>
    </source>
</evidence>
<dbReference type="Proteomes" id="UP000552683">
    <property type="component" value="Unassembled WGS sequence"/>
</dbReference>
<dbReference type="Gene3D" id="3.40.50.300">
    <property type="entry name" value="P-loop containing nucleotide triphosphate hydrolases"/>
    <property type="match status" value="1"/>
</dbReference>
<reference evidence="5 6" key="1">
    <citation type="submission" date="2020-08" db="EMBL/GenBank/DDBJ databases">
        <title>Complete genome and description of Campylobacter massiliensis Marseille-Q3452 sp. nov.</title>
        <authorList>
            <person name="Antezack A."/>
        </authorList>
    </citation>
    <scope>NUCLEOTIDE SEQUENCE [LARGE SCALE GENOMIC DNA]</scope>
    <source>
        <strain evidence="5 6">Marseille-Q3452</strain>
    </source>
</reference>
<dbReference type="InterPro" id="IPR003959">
    <property type="entry name" value="ATPase_AAA_core"/>
</dbReference>
<dbReference type="SMART" id="SM00382">
    <property type="entry name" value="AAA"/>
    <property type="match status" value="1"/>
</dbReference>
<dbReference type="RefSeq" id="WP_185898123.1">
    <property type="nucleotide sequence ID" value="NZ_JACLZK010000001.1"/>
</dbReference>
<keyword evidence="3" id="KW-0067">ATP-binding</keyword>
<dbReference type="InterPro" id="IPR027417">
    <property type="entry name" value="P-loop_NTPase"/>
</dbReference>
<dbReference type="PANTHER" id="PTHR23073">
    <property type="entry name" value="26S PROTEASOME REGULATORY SUBUNIT"/>
    <property type="match status" value="1"/>
</dbReference>
<evidence type="ECO:0000256" key="2">
    <source>
        <dbReference type="ARBA" id="ARBA00022741"/>
    </source>
</evidence>
<evidence type="ECO:0000256" key="3">
    <source>
        <dbReference type="ARBA" id="ARBA00022840"/>
    </source>
</evidence>
<dbReference type="AlphaFoldDB" id="A0A842J919"/>
<dbReference type="InterPro" id="IPR003593">
    <property type="entry name" value="AAA+_ATPase"/>
</dbReference>
<sequence>MRFLIEFIGGEQNSKISSLIKCSENEAKILRYLSKNYIEGTPQSSAYDVLCAVFGSEEYKFLAGLADVKNLLEGGWIVQGFSIFKNPNADGASSNLLGLLHSEISLSPLFLKILEEGEFGLTLPTVAPYADHLDYLKDQFLRVELYGKLSFFSKNVSSDAKSRLEKDVKELETIIEKRLNLSKISISVEQIFKDNSLNDKEQLIFLALLKEEYVGETDVNRDLNALVGILSADEFERIKNRALLDEGSKLIENGLIDYDESLNTYGGFSRTFYITDEILQSIMHPKTESKSKKLALETLVKEQEIFELIEPSTDINDVVLDVKVKELLGAILKQVDRRVLARLSSWGIKSRKNVDAKIIFYGPPGTGKTMSALSLAKSLKKQVLSFDCSKILSKYVGESEQNVRKIFDTYKEICAKSKSEPVLLLNEADQFLSTRVEGGSGADKMHNQMQNIFLEQIERFEGVLIATTNFLQSLDIAFSRRFDYKIEFKKPDLAARLAIWRKVLPENASFEENFDVKQLAKFELSGAQIMLALKNTALKVAVREDGIFTMGDFESEIKREMSSNFGEDKKVGFDG</sequence>
<proteinExistence type="inferred from homology"/>
<feature type="domain" description="AAA+ ATPase" evidence="4">
    <location>
        <begin position="354"/>
        <end position="492"/>
    </location>
</feature>
<dbReference type="Pfam" id="PF00004">
    <property type="entry name" value="AAA"/>
    <property type="match status" value="1"/>
</dbReference>
<name>A0A842J919_9BACT</name>
<evidence type="ECO:0000256" key="1">
    <source>
        <dbReference type="ARBA" id="ARBA00006914"/>
    </source>
</evidence>
<dbReference type="GO" id="GO:0016887">
    <property type="term" value="F:ATP hydrolysis activity"/>
    <property type="evidence" value="ECO:0007669"/>
    <property type="project" value="InterPro"/>
</dbReference>
<keyword evidence="2" id="KW-0547">Nucleotide-binding</keyword>
<dbReference type="CDD" id="cd19481">
    <property type="entry name" value="RecA-like_protease"/>
    <property type="match status" value="1"/>
</dbReference>
<protein>
    <submittedName>
        <fullName evidence="5">AAA family ATPase</fullName>
    </submittedName>
</protein>
<evidence type="ECO:0000313" key="5">
    <source>
        <dbReference type="EMBL" id="MBC2882509.1"/>
    </source>
</evidence>
<comment type="caution">
    <text evidence="5">The sequence shown here is derived from an EMBL/GenBank/DDBJ whole genome shotgun (WGS) entry which is preliminary data.</text>
</comment>
<comment type="similarity">
    <text evidence="1">Belongs to the AAA ATPase family.</text>
</comment>
<organism evidence="5 6">
    <name type="scientific">Campylobacter massiliensis</name>
    <dbReference type="NCBI Taxonomy" id="2762557"/>
    <lineage>
        <taxon>Bacteria</taxon>
        <taxon>Pseudomonadati</taxon>
        <taxon>Campylobacterota</taxon>
        <taxon>Epsilonproteobacteria</taxon>
        <taxon>Campylobacterales</taxon>
        <taxon>Campylobacteraceae</taxon>
        <taxon>Campylobacter</taxon>
    </lineage>
</organism>
<dbReference type="EMBL" id="JACLZK010000001">
    <property type="protein sequence ID" value="MBC2882509.1"/>
    <property type="molecule type" value="Genomic_DNA"/>
</dbReference>
<evidence type="ECO:0000259" key="4">
    <source>
        <dbReference type="SMART" id="SM00382"/>
    </source>
</evidence>
<accession>A0A842J919</accession>
<dbReference type="SUPFAM" id="SSF52540">
    <property type="entry name" value="P-loop containing nucleoside triphosphate hydrolases"/>
    <property type="match status" value="1"/>
</dbReference>
<gene>
    <name evidence="5" type="ORF">H7R39_04435</name>
</gene>
<dbReference type="GO" id="GO:0005524">
    <property type="term" value="F:ATP binding"/>
    <property type="evidence" value="ECO:0007669"/>
    <property type="project" value="UniProtKB-KW"/>
</dbReference>
<dbReference type="InterPro" id="IPR050221">
    <property type="entry name" value="26S_Proteasome_ATPase"/>
</dbReference>